<keyword evidence="4" id="KW-1185">Reference proteome</keyword>
<dbReference type="AlphaFoldDB" id="A0A976IH78"/>
<dbReference type="RefSeq" id="XP_067821169.1">
    <property type="nucleotide sequence ID" value="XM_067965061.1"/>
</dbReference>
<gene>
    <name evidence="3" type="ORF">CCR75_006997</name>
</gene>
<proteinExistence type="predicted"/>
<sequence length="79" mass="8985">MRLGLLFTIVFTTSLAMPTNALAVSDDVYKDRALTFDSPLTEEREHEDDDSTEPAKPVVHHPKKKRKGFFAKLVEKLKL</sequence>
<feature type="chain" id="PRO_5036810836" description="RxLR effector protein" evidence="2">
    <location>
        <begin position="24"/>
        <end position="79"/>
    </location>
</feature>
<keyword evidence="2" id="KW-0732">Signal</keyword>
<evidence type="ECO:0000256" key="1">
    <source>
        <dbReference type="SAM" id="MobiDB-lite"/>
    </source>
</evidence>
<evidence type="ECO:0008006" key="5">
    <source>
        <dbReference type="Google" id="ProtNLM"/>
    </source>
</evidence>
<feature type="signal peptide" evidence="2">
    <location>
        <begin position="1"/>
        <end position="23"/>
    </location>
</feature>
<dbReference type="EMBL" id="SHOA02000015">
    <property type="protein sequence ID" value="TDH71670.1"/>
    <property type="molecule type" value="Genomic_DNA"/>
</dbReference>
<name>A0A976IH78_BRELC</name>
<dbReference type="KEGG" id="blac:94350732"/>
<evidence type="ECO:0000313" key="4">
    <source>
        <dbReference type="Proteomes" id="UP000294530"/>
    </source>
</evidence>
<organism evidence="3 4">
    <name type="scientific">Bremia lactucae</name>
    <name type="common">Lettuce downy mildew</name>
    <dbReference type="NCBI Taxonomy" id="4779"/>
    <lineage>
        <taxon>Eukaryota</taxon>
        <taxon>Sar</taxon>
        <taxon>Stramenopiles</taxon>
        <taxon>Oomycota</taxon>
        <taxon>Peronosporomycetes</taxon>
        <taxon>Peronosporales</taxon>
        <taxon>Peronosporaceae</taxon>
        <taxon>Bremia</taxon>
    </lineage>
</organism>
<evidence type="ECO:0000313" key="3">
    <source>
        <dbReference type="EMBL" id="TDH71670.1"/>
    </source>
</evidence>
<evidence type="ECO:0000256" key="2">
    <source>
        <dbReference type="SAM" id="SignalP"/>
    </source>
</evidence>
<comment type="caution">
    <text evidence="3">The sequence shown here is derived from an EMBL/GenBank/DDBJ whole genome shotgun (WGS) entry which is preliminary data.</text>
</comment>
<dbReference type="GeneID" id="94350732"/>
<feature type="region of interest" description="Disordered" evidence="1">
    <location>
        <begin position="39"/>
        <end position="63"/>
    </location>
</feature>
<reference evidence="3 4" key="1">
    <citation type="journal article" date="2021" name="Genome Biol.">
        <title>AFLAP: assembly-free linkage analysis pipeline using k-mers from genome sequencing data.</title>
        <authorList>
            <person name="Fletcher K."/>
            <person name="Zhang L."/>
            <person name="Gil J."/>
            <person name="Han R."/>
            <person name="Cavanaugh K."/>
            <person name="Michelmore R."/>
        </authorList>
    </citation>
    <scope>NUCLEOTIDE SEQUENCE [LARGE SCALE GENOMIC DNA]</scope>
    <source>
        <strain evidence="3 4">SF5</strain>
    </source>
</reference>
<dbReference type="Proteomes" id="UP000294530">
    <property type="component" value="Unassembled WGS sequence"/>
</dbReference>
<accession>A0A976IH78</accession>
<protein>
    <recommendedName>
        <fullName evidence="5">RxLR effector protein</fullName>
    </recommendedName>
</protein>